<dbReference type="AlphaFoldDB" id="A0A507EHT8"/>
<dbReference type="Proteomes" id="UP000320333">
    <property type="component" value="Unassembled WGS sequence"/>
</dbReference>
<protein>
    <recommendedName>
        <fullName evidence="4">Ubiquinol-cytochrome c reductase subunit 10</fullName>
    </recommendedName>
</protein>
<dbReference type="GO" id="GO:0005739">
    <property type="term" value="C:mitochondrion"/>
    <property type="evidence" value="ECO:0007669"/>
    <property type="project" value="GOC"/>
</dbReference>
<accession>A0A507EHT8</accession>
<dbReference type="GO" id="GO:0006122">
    <property type="term" value="P:mitochondrial electron transport, ubiquinol to cytochrome c"/>
    <property type="evidence" value="ECO:0007669"/>
    <property type="project" value="InterPro"/>
</dbReference>
<proteinExistence type="predicted"/>
<dbReference type="EMBL" id="QEAP01000612">
    <property type="protein sequence ID" value="TPX63361.1"/>
    <property type="molecule type" value="Genomic_DNA"/>
</dbReference>
<dbReference type="OrthoDB" id="2391627at2759"/>
<dbReference type="STRING" id="246404.A0A507EHT8"/>
<dbReference type="EMBL" id="QEAP01001068">
    <property type="protein sequence ID" value="TPX52162.1"/>
    <property type="molecule type" value="Genomic_DNA"/>
</dbReference>
<gene>
    <name evidence="2" type="ORF">CcCBS67573_g08703</name>
    <name evidence="1" type="ORF">CcCBS67573_g09928</name>
</gene>
<dbReference type="Pfam" id="PF09796">
    <property type="entry name" value="QCR10"/>
    <property type="match status" value="1"/>
</dbReference>
<dbReference type="InterPro" id="IPR019182">
    <property type="entry name" value="Cytochrome_b-c1_su10_fun"/>
</dbReference>
<evidence type="ECO:0000313" key="2">
    <source>
        <dbReference type="EMBL" id="TPX63361.1"/>
    </source>
</evidence>
<dbReference type="Gene3D" id="1.20.5.220">
    <property type="match status" value="1"/>
</dbReference>
<reference evidence="2 3" key="1">
    <citation type="journal article" date="2019" name="Sci. Rep.">
        <title>Comparative genomics of chytrid fungi reveal insights into the obligate biotrophic and pathogenic lifestyle of Synchytrium endobioticum.</title>
        <authorList>
            <person name="van de Vossenberg B.T.L.H."/>
            <person name="Warris S."/>
            <person name="Nguyen H.D.T."/>
            <person name="van Gent-Pelzer M.P.E."/>
            <person name="Joly D.L."/>
            <person name="van de Geest H.C."/>
            <person name="Bonants P.J.M."/>
            <person name="Smith D.S."/>
            <person name="Levesque C.A."/>
            <person name="van der Lee T.A.J."/>
        </authorList>
    </citation>
    <scope>NUCLEOTIDE SEQUENCE [LARGE SCALE GENOMIC DNA]</scope>
    <source>
        <strain evidence="2 3">CBS 675.73</strain>
    </source>
</reference>
<comment type="caution">
    <text evidence="2">The sequence shown here is derived from an EMBL/GenBank/DDBJ whole genome shotgun (WGS) entry which is preliminary data.</text>
</comment>
<evidence type="ECO:0008006" key="4">
    <source>
        <dbReference type="Google" id="ProtNLM"/>
    </source>
</evidence>
<name>A0A507EHT8_9FUNG</name>
<evidence type="ECO:0000313" key="3">
    <source>
        <dbReference type="Proteomes" id="UP000320333"/>
    </source>
</evidence>
<keyword evidence="3" id="KW-1185">Reference proteome</keyword>
<evidence type="ECO:0000313" key="1">
    <source>
        <dbReference type="EMBL" id="TPX52162.1"/>
    </source>
</evidence>
<sequence>MLHNQFLAVAPWLRTLAPLRNTSKAMSGAQSAVTWGAAIGLAAIWIIEPTPIARRDVLQNIPVIGVYWKNKLEKALQVD</sequence>
<organism evidence="2 3">
    <name type="scientific">Chytriomyces confervae</name>
    <dbReference type="NCBI Taxonomy" id="246404"/>
    <lineage>
        <taxon>Eukaryota</taxon>
        <taxon>Fungi</taxon>
        <taxon>Fungi incertae sedis</taxon>
        <taxon>Chytridiomycota</taxon>
        <taxon>Chytridiomycota incertae sedis</taxon>
        <taxon>Chytridiomycetes</taxon>
        <taxon>Chytridiales</taxon>
        <taxon>Chytriomycetaceae</taxon>
        <taxon>Chytriomyces</taxon>
    </lineage>
</organism>